<accession>A0A0G1XGV6</accession>
<comment type="similarity">
    <text evidence="9">Belongs to the arginase family.</text>
</comment>
<evidence type="ECO:0000256" key="10">
    <source>
        <dbReference type="SAM" id="MobiDB-lite"/>
    </source>
</evidence>
<dbReference type="AlphaFoldDB" id="A0A0G1XGV6"/>
<keyword evidence="6" id="KW-0378">Hydrolase</keyword>
<comment type="pathway">
    <text evidence="1">Nitrogen metabolism; urea cycle; L-ornithine and urea from L-arginine: step 1/1.</text>
</comment>
<evidence type="ECO:0000256" key="2">
    <source>
        <dbReference type="ARBA" id="ARBA00012168"/>
    </source>
</evidence>
<dbReference type="InterPro" id="IPR014033">
    <property type="entry name" value="Arginase"/>
</dbReference>
<dbReference type="PANTHER" id="PTHR43782:SF3">
    <property type="entry name" value="ARGINASE"/>
    <property type="match status" value="1"/>
</dbReference>
<dbReference type="PROSITE" id="PS51409">
    <property type="entry name" value="ARGINASE_2"/>
    <property type="match status" value="1"/>
</dbReference>
<dbReference type="CDD" id="cd09989">
    <property type="entry name" value="Arginase"/>
    <property type="match status" value="1"/>
</dbReference>
<keyword evidence="5 8" id="KW-0479">Metal-binding</keyword>
<dbReference type="GO" id="GO:0004053">
    <property type="term" value="F:arginase activity"/>
    <property type="evidence" value="ECO:0007669"/>
    <property type="project" value="UniProtKB-EC"/>
</dbReference>
<evidence type="ECO:0000256" key="9">
    <source>
        <dbReference type="PROSITE-ProRule" id="PRU00742"/>
    </source>
</evidence>
<evidence type="ECO:0000256" key="6">
    <source>
        <dbReference type="ARBA" id="ARBA00022801"/>
    </source>
</evidence>
<dbReference type="EC" id="3.5.3.1" evidence="2"/>
<dbReference type="InterPro" id="IPR023696">
    <property type="entry name" value="Ureohydrolase_dom_sf"/>
</dbReference>
<dbReference type="PRINTS" id="PR00116">
    <property type="entry name" value="ARGINASE"/>
</dbReference>
<keyword evidence="7 8" id="KW-0464">Manganese</keyword>
<evidence type="ECO:0000256" key="4">
    <source>
        <dbReference type="ARBA" id="ARBA00022503"/>
    </source>
</evidence>
<comment type="caution">
    <text evidence="11">The sequence shown here is derived from an EMBL/GenBank/DDBJ whole genome shotgun (WGS) entry which is preliminary data.</text>
</comment>
<dbReference type="PATRIC" id="fig|1618676.3.peg.901"/>
<dbReference type="GO" id="GO:0030145">
    <property type="term" value="F:manganese ion binding"/>
    <property type="evidence" value="ECO:0007669"/>
    <property type="project" value="TreeGrafter"/>
</dbReference>
<evidence type="ECO:0000256" key="8">
    <source>
        <dbReference type="PIRSR" id="PIRSR036979-1"/>
    </source>
</evidence>
<comment type="cofactor">
    <cofactor evidence="8">
        <name>Mn(2+)</name>
        <dbReference type="ChEBI" id="CHEBI:29035"/>
    </cofactor>
    <text evidence="8">Binds 2 manganese ions per subunit.</text>
</comment>
<evidence type="ECO:0000256" key="3">
    <source>
        <dbReference type="ARBA" id="ARBA00018123"/>
    </source>
</evidence>
<feature type="binding site" evidence="8">
    <location>
        <position position="144"/>
    </location>
    <ligand>
        <name>Mn(2+)</name>
        <dbReference type="ChEBI" id="CHEBI:29035"/>
        <label>1</label>
    </ligand>
</feature>
<evidence type="ECO:0000256" key="5">
    <source>
        <dbReference type="ARBA" id="ARBA00022723"/>
    </source>
</evidence>
<sequence>MILFRKRMTKDNLSFYERKIRGHSIAIIGIPIELGSDERGLAEAPHYLLNNGLETVIRKLGNKVSSLQMISCPKPAHMEVSGTTKYLKEIAKVARVSSEVVAKALGRGDVVVALGGDHSAAIGTIATVAATAMKKIGVIYIDAHPDINTPDTTITGNIHGMTAAAVMGFGHPLLLDVGDRAKKIAPENFLYIGLKDMDQKEIEVIRERSISTITMLDIAAHGLAPTIVAIDDLRRRVDTIWISMDMDSIDKEYAPGVGMAVSGGLTRREVLGLAQYIGKTCTLTGFDIVEMSPHKDTEGKTARLALELIARFLGTEYSWYQNEYIDVYRETNVTKMNNGRTNRRSVKRVRVSRKTTHGRAQVG</sequence>
<feature type="region of interest" description="Disordered" evidence="10">
    <location>
        <begin position="336"/>
        <end position="363"/>
    </location>
</feature>
<proteinExistence type="inferred from homology"/>
<keyword evidence="4" id="KW-0056">Arginine metabolism</keyword>
<dbReference type="Gene3D" id="3.40.800.10">
    <property type="entry name" value="Ureohydrolase domain"/>
    <property type="match status" value="1"/>
</dbReference>
<feature type="compositionally biased region" description="Basic residues" evidence="10">
    <location>
        <begin position="341"/>
        <end position="357"/>
    </location>
</feature>
<dbReference type="Pfam" id="PF00491">
    <property type="entry name" value="Arginase"/>
    <property type="match status" value="1"/>
</dbReference>
<evidence type="ECO:0000256" key="1">
    <source>
        <dbReference type="ARBA" id="ARBA00005098"/>
    </source>
</evidence>
<evidence type="ECO:0000313" key="11">
    <source>
        <dbReference type="EMBL" id="KKW30115.1"/>
    </source>
</evidence>
<dbReference type="EMBL" id="LCRF01000051">
    <property type="protein sequence ID" value="KKW30115.1"/>
    <property type="molecule type" value="Genomic_DNA"/>
</dbReference>
<evidence type="ECO:0000313" key="12">
    <source>
        <dbReference type="Proteomes" id="UP000034445"/>
    </source>
</evidence>
<protein>
    <recommendedName>
        <fullName evidence="3">Arginase</fullName>
        <ecNumber evidence="2">3.5.3.1</ecNumber>
    </recommendedName>
</protein>
<gene>
    <name evidence="11" type="ORF">UY74_C0051G0003</name>
</gene>
<dbReference type="SUPFAM" id="SSF52768">
    <property type="entry name" value="Arginase/deacetylase"/>
    <property type="match status" value="1"/>
</dbReference>
<dbReference type="PIRSF" id="PIRSF036979">
    <property type="entry name" value="Arginase"/>
    <property type="match status" value="1"/>
</dbReference>
<feature type="binding site" evidence="8">
    <location>
        <position position="142"/>
    </location>
    <ligand>
        <name>Mn(2+)</name>
        <dbReference type="ChEBI" id="CHEBI:29035"/>
        <label>1</label>
    </ligand>
</feature>
<dbReference type="GO" id="GO:0005829">
    <property type="term" value="C:cytosol"/>
    <property type="evidence" value="ECO:0007669"/>
    <property type="project" value="TreeGrafter"/>
</dbReference>
<feature type="binding site" evidence="8">
    <location>
        <position position="245"/>
    </location>
    <ligand>
        <name>Mn(2+)</name>
        <dbReference type="ChEBI" id="CHEBI:29035"/>
        <label>1</label>
    </ligand>
</feature>
<dbReference type="InterPro" id="IPR006035">
    <property type="entry name" value="Ureohydrolase"/>
</dbReference>
<name>A0A0G1XGV6_9BACT</name>
<evidence type="ECO:0000256" key="7">
    <source>
        <dbReference type="ARBA" id="ARBA00023211"/>
    </source>
</evidence>
<feature type="binding site" evidence="8">
    <location>
        <position position="146"/>
    </location>
    <ligand>
        <name>Mn(2+)</name>
        <dbReference type="ChEBI" id="CHEBI:29035"/>
        <label>1</label>
    </ligand>
</feature>
<feature type="binding site" evidence="8">
    <location>
        <position position="247"/>
    </location>
    <ligand>
        <name>Mn(2+)</name>
        <dbReference type="ChEBI" id="CHEBI:29035"/>
        <label>1</label>
    </ligand>
</feature>
<dbReference type="Proteomes" id="UP000034445">
    <property type="component" value="Unassembled WGS sequence"/>
</dbReference>
<reference evidence="11 12" key="1">
    <citation type="journal article" date="2015" name="Nature">
        <title>rRNA introns, odd ribosomes, and small enigmatic genomes across a large radiation of phyla.</title>
        <authorList>
            <person name="Brown C.T."/>
            <person name="Hug L.A."/>
            <person name="Thomas B.C."/>
            <person name="Sharon I."/>
            <person name="Castelle C.J."/>
            <person name="Singh A."/>
            <person name="Wilkins M.J."/>
            <person name="Williams K.H."/>
            <person name="Banfield J.F."/>
        </authorList>
    </citation>
    <scope>NUCLEOTIDE SEQUENCE [LARGE SCALE GENOMIC DNA]</scope>
</reference>
<dbReference type="GO" id="GO:0006525">
    <property type="term" value="P:arginine metabolic process"/>
    <property type="evidence" value="ECO:0007669"/>
    <property type="project" value="UniProtKB-KW"/>
</dbReference>
<organism evidence="11 12">
    <name type="scientific">Candidatus Kaiserbacteria bacterium GW2011_GWC2_52_8b</name>
    <dbReference type="NCBI Taxonomy" id="1618676"/>
    <lineage>
        <taxon>Bacteria</taxon>
        <taxon>Candidatus Kaiseribacteriota</taxon>
    </lineage>
</organism>
<dbReference type="PANTHER" id="PTHR43782">
    <property type="entry name" value="ARGINASE"/>
    <property type="match status" value="1"/>
</dbReference>
<feature type="binding site" evidence="8">
    <location>
        <position position="118"/>
    </location>
    <ligand>
        <name>Mn(2+)</name>
        <dbReference type="ChEBI" id="CHEBI:29035"/>
        <label>1</label>
    </ligand>
</feature>